<comment type="caution">
    <text evidence="2">The sequence shown here is derived from an EMBL/GenBank/DDBJ whole genome shotgun (WGS) entry which is preliminary data.</text>
</comment>
<dbReference type="OrthoDB" id="1306111at2759"/>
<organism evidence="2 3">
    <name type="scientific">Capsicum baccatum</name>
    <name type="common">Peruvian pepper</name>
    <dbReference type="NCBI Taxonomy" id="33114"/>
    <lineage>
        <taxon>Eukaryota</taxon>
        <taxon>Viridiplantae</taxon>
        <taxon>Streptophyta</taxon>
        <taxon>Embryophyta</taxon>
        <taxon>Tracheophyta</taxon>
        <taxon>Spermatophyta</taxon>
        <taxon>Magnoliopsida</taxon>
        <taxon>eudicotyledons</taxon>
        <taxon>Gunneridae</taxon>
        <taxon>Pentapetalae</taxon>
        <taxon>asterids</taxon>
        <taxon>lamiids</taxon>
        <taxon>Solanales</taxon>
        <taxon>Solanaceae</taxon>
        <taxon>Solanoideae</taxon>
        <taxon>Capsiceae</taxon>
        <taxon>Capsicum</taxon>
    </lineage>
</organism>
<name>A0A2G2WTB0_CAPBA</name>
<evidence type="ECO:0000256" key="1">
    <source>
        <dbReference type="SAM" id="MobiDB-lite"/>
    </source>
</evidence>
<evidence type="ECO:0000313" key="3">
    <source>
        <dbReference type="Proteomes" id="UP000224567"/>
    </source>
</evidence>
<feature type="compositionally biased region" description="Basic and acidic residues" evidence="1">
    <location>
        <begin position="101"/>
        <end position="116"/>
    </location>
</feature>
<feature type="region of interest" description="Disordered" evidence="1">
    <location>
        <begin position="83"/>
        <end position="133"/>
    </location>
</feature>
<proteinExistence type="predicted"/>
<gene>
    <name evidence="2" type="ORF">CQW23_12682</name>
</gene>
<evidence type="ECO:0008006" key="4">
    <source>
        <dbReference type="Google" id="ProtNLM"/>
    </source>
</evidence>
<dbReference type="PANTHER" id="PTHR48302">
    <property type="entry name" value="ULP1 PROTEASE FAMILY, C-TERMINAL CATALYTIC DOMAIN CONTAINING PROTEIN"/>
    <property type="match status" value="1"/>
</dbReference>
<feature type="compositionally biased region" description="Basic and acidic residues" evidence="1">
    <location>
        <begin position="123"/>
        <end position="133"/>
    </location>
</feature>
<reference evidence="3" key="2">
    <citation type="journal article" date="2017" name="J. Anim. Genet.">
        <title>Multiple reference genome sequences of hot pepper reveal the massive evolution of plant disease resistance genes by retroduplication.</title>
        <authorList>
            <person name="Kim S."/>
            <person name="Park J."/>
            <person name="Yeom S.-I."/>
            <person name="Kim Y.-M."/>
            <person name="Seo E."/>
            <person name="Kim K.-T."/>
            <person name="Kim M.-S."/>
            <person name="Lee J.M."/>
            <person name="Cheong K."/>
            <person name="Shin H.-S."/>
            <person name="Kim S.-B."/>
            <person name="Han K."/>
            <person name="Lee J."/>
            <person name="Park M."/>
            <person name="Lee H.-A."/>
            <person name="Lee H.-Y."/>
            <person name="Lee Y."/>
            <person name="Oh S."/>
            <person name="Lee J.H."/>
            <person name="Choi E."/>
            <person name="Choi E."/>
            <person name="Lee S.E."/>
            <person name="Jeon J."/>
            <person name="Kim H."/>
            <person name="Choi G."/>
            <person name="Song H."/>
            <person name="Lee J."/>
            <person name="Lee S.-C."/>
            <person name="Kwon J.-K."/>
            <person name="Lee H.-Y."/>
            <person name="Koo N."/>
            <person name="Hong Y."/>
            <person name="Kim R.W."/>
            <person name="Kang W.-H."/>
            <person name="Huh J.H."/>
            <person name="Kang B.-C."/>
            <person name="Yang T.-J."/>
            <person name="Lee Y.-H."/>
            <person name="Bennetzen J.L."/>
            <person name="Choi D."/>
        </authorList>
    </citation>
    <scope>NUCLEOTIDE SEQUENCE [LARGE SCALE GENOMIC DNA]</scope>
    <source>
        <strain evidence="3">cv. PBC81</strain>
    </source>
</reference>
<keyword evidence="3" id="KW-1185">Reference proteome</keyword>
<dbReference type="EMBL" id="MLFT02000005">
    <property type="protein sequence ID" value="PHT48474.1"/>
    <property type="molecule type" value="Genomic_DNA"/>
</dbReference>
<accession>A0A2G2WTB0</accession>
<dbReference type="AlphaFoldDB" id="A0A2G2WTB0"/>
<dbReference type="SUPFAM" id="SSF54001">
    <property type="entry name" value="Cysteine proteinases"/>
    <property type="match status" value="1"/>
</dbReference>
<feature type="region of interest" description="Disordered" evidence="1">
    <location>
        <begin position="219"/>
        <end position="239"/>
    </location>
</feature>
<dbReference type="Proteomes" id="UP000224567">
    <property type="component" value="Unassembled WGS sequence"/>
</dbReference>
<evidence type="ECO:0000313" key="2">
    <source>
        <dbReference type="EMBL" id="PHT48474.1"/>
    </source>
</evidence>
<reference evidence="2 3" key="1">
    <citation type="journal article" date="2017" name="Genome Biol.">
        <title>New reference genome sequences of hot pepper reveal the massive evolution of plant disease-resistance genes by retroduplication.</title>
        <authorList>
            <person name="Kim S."/>
            <person name="Park J."/>
            <person name="Yeom S.I."/>
            <person name="Kim Y.M."/>
            <person name="Seo E."/>
            <person name="Kim K.T."/>
            <person name="Kim M.S."/>
            <person name="Lee J.M."/>
            <person name="Cheong K."/>
            <person name="Shin H.S."/>
            <person name="Kim S.B."/>
            <person name="Han K."/>
            <person name="Lee J."/>
            <person name="Park M."/>
            <person name="Lee H.A."/>
            <person name="Lee H.Y."/>
            <person name="Lee Y."/>
            <person name="Oh S."/>
            <person name="Lee J.H."/>
            <person name="Choi E."/>
            <person name="Choi E."/>
            <person name="Lee S.E."/>
            <person name="Jeon J."/>
            <person name="Kim H."/>
            <person name="Choi G."/>
            <person name="Song H."/>
            <person name="Lee J."/>
            <person name="Lee S.C."/>
            <person name="Kwon J.K."/>
            <person name="Lee H.Y."/>
            <person name="Koo N."/>
            <person name="Hong Y."/>
            <person name="Kim R.W."/>
            <person name="Kang W.H."/>
            <person name="Huh J.H."/>
            <person name="Kang B.C."/>
            <person name="Yang T.J."/>
            <person name="Lee Y.H."/>
            <person name="Bennetzen J.L."/>
            <person name="Choi D."/>
        </authorList>
    </citation>
    <scope>NUCLEOTIDE SEQUENCE [LARGE SCALE GENOMIC DNA]</scope>
    <source>
        <strain evidence="3">cv. PBC81</strain>
    </source>
</reference>
<dbReference type="InterPro" id="IPR038765">
    <property type="entry name" value="Papain-like_cys_pep_sf"/>
</dbReference>
<sequence length="414" mass="47258">MSFSRLMASLRQEFSIEKQLYRLVGIPQVLNVWMFELCSNVEPKVAVKEGNNIPRILNWKVAAVRPQFNQFITRMFSKSRQECDPSNAVVDDAEPTSTDSVVKETDKSVEMEDDKANQTPSFSKKDEQHEKDVGIEKQSDIAVEEIQPLESIIPGQEHDLALTIYKPPPTTSAEYEIGDTAILSAFSMPQKNVSANKNAPTPPSRKPSKIYRSHFLTHFGSSSKGKKKLASKERKKNSHSKHRDVIMYYLRKKYKNTIFSISRYTTTDYFFKVYIDKAYVNYYNSDVSKDLATQDVSSRTDEVADMEKSLISTIKGLSTCAECRDCGVFVAVYAEYLSEELGISFLGIDAQYHRLRYAYLLCKYGSEKVDNRYFSENEDPPRPRSKFAQKKQTVFSILSSCLYVFLLDITKLGS</sequence>
<feature type="compositionally biased region" description="Basic residues" evidence="1">
    <location>
        <begin position="224"/>
        <end position="239"/>
    </location>
</feature>
<protein>
    <recommendedName>
        <fullName evidence="4">Ubiquitin-like protease family profile domain-containing protein</fullName>
    </recommendedName>
</protein>
<dbReference type="PANTHER" id="PTHR48302:SF2">
    <property type="entry name" value="DUF1985 DOMAIN-CONTAINING PROTEIN"/>
    <property type="match status" value="1"/>
</dbReference>